<organism evidence="4 5">
    <name type="scientific">Shewanella denitrificans (strain OS217 / ATCC BAA-1090 / DSM 15013)</name>
    <dbReference type="NCBI Taxonomy" id="318161"/>
    <lineage>
        <taxon>Bacteria</taxon>
        <taxon>Pseudomonadati</taxon>
        <taxon>Pseudomonadota</taxon>
        <taxon>Gammaproteobacteria</taxon>
        <taxon>Alteromonadales</taxon>
        <taxon>Shewanellaceae</taxon>
        <taxon>Shewanella</taxon>
    </lineage>
</organism>
<dbReference type="InterPro" id="IPR036265">
    <property type="entry name" value="HIT-like_sf"/>
</dbReference>
<dbReference type="GO" id="GO:0009117">
    <property type="term" value="P:nucleotide metabolic process"/>
    <property type="evidence" value="ECO:0007669"/>
    <property type="project" value="TreeGrafter"/>
</dbReference>
<feature type="active site" description="Tele-AMP-histidine intermediate" evidence="1">
    <location>
        <position position="97"/>
    </location>
</feature>
<feature type="domain" description="HIT" evidence="3">
    <location>
        <begin position="3"/>
        <end position="108"/>
    </location>
</feature>
<gene>
    <name evidence="4" type="ordered locus">Sden_3180</name>
</gene>
<dbReference type="STRING" id="318161.Sden_3180"/>
<protein>
    <submittedName>
        <fullName evidence="4">Histidine triad (HIT) protein</fullName>
    </submittedName>
</protein>
<dbReference type="PRINTS" id="PR00332">
    <property type="entry name" value="HISTRIAD"/>
</dbReference>
<sequence length="135" mass="15354">MTVVEQIVRREVDAVILYETDNVIAFLDHDPINLGHALICPKKPYHDFIDVPEDVMAEILLVARAIYRKIVKKYSSEGVSLLQNNGSFNELKHFHLHIFPRFNNDGFRWVSAEMGLQSMVKLQAEAIGLGDDGFV</sequence>
<dbReference type="PANTHER" id="PTHR46648">
    <property type="entry name" value="HIT FAMILY PROTEIN 1"/>
    <property type="match status" value="1"/>
</dbReference>
<evidence type="ECO:0000256" key="1">
    <source>
        <dbReference type="PIRSR" id="PIRSR601310-1"/>
    </source>
</evidence>
<dbReference type="RefSeq" id="WP_011497601.1">
    <property type="nucleotide sequence ID" value="NC_007954.1"/>
</dbReference>
<evidence type="ECO:0000256" key="2">
    <source>
        <dbReference type="PROSITE-ProRule" id="PRU00464"/>
    </source>
</evidence>
<dbReference type="Pfam" id="PF01230">
    <property type="entry name" value="HIT"/>
    <property type="match status" value="1"/>
</dbReference>
<dbReference type="Gene3D" id="3.30.428.10">
    <property type="entry name" value="HIT-like"/>
    <property type="match status" value="1"/>
</dbReference>
<dbReference type="AlphaFoldDB" id="Q12JC0"/>
<dbReference type="KEGG" id="sdn:Sden_3180"/>
<dbReference type="PROSITE" id="PS51084">
    <property type="entry name" value="HIT_2"/>
    <property type="match status" value="1"/>
</dbReference>
<dbReference type="GO" id="GO:0003824">
    <property type="term" value="F:catalytic activity"/>
    <property type="evidence" value="ECO:0007669"/>
    <property type="project" value="InterPro"/>
</dbReference>
<dbReference type="EMBL" id="CP000302">
    <property type="protein sequence ID" value="ABE56456.1"/>
    <property type="molecule type" value="Genomic_DNA"/>
</dbReference>
<dbReference type="Proteomes" id="UP000001982">
    <property type="component" value="Chromosome"/>
</dbReference>
<evidence type="ECO:0000313" key="4">
    <source>
        <dbReference type="EMBL" id="ABE56456.1"/>
    </source>
</evidence>
<dbReference type="PANTHER" id="PTHR46648:SF1">
    <property type="entry name" value="ADENOSINE 5'-MONOPHOSPHORAMIDASE HNT1"/>
    <property type="match status" value="1"/>
</dbReference>
<dbReference type="HOGENOM" id="CLU_056776_3_2_6"/>
<dbReference type="InterPro" id="IPR001310">
    <property type="entry name" value="Histidine_triad_HIT"/>
</dbReference>
<proteinExistence type="predicted"/>
<dbReference type="eggNOG" id="COG0537">
    <property type="taxonomic scope" value="Bacteria"/>
</dbReference>
<name>Q12JC0_SHEDO</name>
<dbReference type="SUPFAM" id="SSF54197">
    <property type="entry name" value="HIT-like"/>
    <property type="match status" value="1"/>
</dbReference>
<reference evidence="4 5" key="1">
    <citation type="submission" date="2006-03" db="EMBL/GenBank/DDBJ databases">
        <title>Complete sequence of Shewanella denitrificans OS217.</title>
        <authorList>
            <consortium name="US DOE Joint Genome Institute"/>
            <person name="Copeland A."/>
            <person name="Lucas S."/>
            <person name="Lapidus A."/>
            <person name="Barry K."/>
            <person name="Detter J.C."/>
            <person name="Glavina del Rio T."/>
            <person name="Hammon N."/>
            <person name="Israni S."/>
            <person name="Dalin E."/>
            <person name="Tice H."/>
            <person name="Pitluck S."/>
            <person name="Brettin T."/>
            <person name="Bruce D."/>
            <person name="Han C."/>
            <person name="Tapia R."/>
            <person name="Gilna P."/>
            <person name="Kiss H."/>
            <person name="Schmutz J."/>
            <person name="Larimer F."/>
            <person name="Land M."/>
            <person name="Hauser L."/>
            <person name="Kyrpides N."/>
            <person name="Lykidis A."/>
            <person name="Richardson P."/>
        </authorList>
    </citation>
    <scope>NUCLEOTIDE SEQUENCE [LARGE SCALE GENOMIC DNA]</scope>
    <source>
        <strain evidence="5">OS217 / ATCC BAA-1090 / DSM 15013</strain>
    </source>
</reference>
<accession>Q12JC0</accession>
<feature type="short sequence motif" description="Histidine triad motif" evidence="2">
    <location>
        <begin position="93"/>
        <end position="97"/>
    </location>
</feature>
<keyword evidence="5" id="KW-1185">Reference proteome</keyword>
<evidence type="ECO:0000259" key="3">
    <source>
        <dbReference type="PROSITE" id="PS51084"/>
    </source>
</evidence>
<evidence type="ECO:0000313" key="5">
    <source>
        <dbReference type="Proteomes" id="UP000001982"/>
    </source>
</evidence>
<dbReference type="OrthoDB" id="9784774at2"/>
<dbReference type="InterPro" id="IPR011146">
    <property type="entry name" value="HIT-like"/>
</dbReference>